<protein>
    <recommendedName>
        <fullName evidence="7">DUF521 domain protein</fullName>
    </recommendedName>
</protein>
<dbReference type="EMBL" id="JAGMWT010000005">
    <property type="protein sequence ID" value="KAH7128808.1"/>
    <property type="molecule type" value="Genomic_DNA"/>
</dbReference>
<dbReference type="PANTHER" id="PTHR36577:SF3">
    <property type="entry name" value="DUF521 DOMAIN PROTEIN (AFU_ORTHOLOGUE AFUA_6G00490)"/>
    <property type="match status" value="1"/>
</dbReference>
<dbReference type="Proteomes" id="UP000700596">
    <property type="component" value="Unassembled WGS sequence"/>
</dbReference>
<keyword evidence="6" id="KW-1185">Reference proteome</keyword>
<dbReference type="AlphaFoldDB" id="A0A9P9IN99"/>
<dbReference type="OrthoDB" id="2594507at2759"/>
<gene>
    <name evidence="5" type="ORF">B0J11DRAFT_280208</name>
</gene>
<evidence type="ECO:0000313" key="5">
    <source>
        <dbReference type="EMBL" id="KAH7128808.1"/>
    </source>
</evidence>
<evidence type="ECO:0000256" key="1">
    <source>
        <dbReference type="ARBA" id="ARBA00023004"/>
    </source>
</evidence>
<comment type="caution">
    <text evidence="5">The sequence shown here is derived from an EMBL/GenBank/DDBJ whole genome shotgun (WGS) entry which is preliminary data.</text>
</comment>
<keyword evidence="1" id="KW-0408">Iron</keyword>
<evidence type="ECO:0000313" key="6">
    <source>
        <dbReference type="Proteomes" id="UP000700596"/>
    </source>
</evidence>
<sequence length="570" mass="61269">MALTNSPKARVLIPGTASGELLVSDVALSFMGGVDPKSGLIIDHQHPLRGRSLGSKILAIPSGRGSCSGSGVILELLLEGNAPRALIFQATEEILTLGVLVARLLFDKSIPILLLDQEAFSTLKDGNHASISETEIRLEQTRASIELSPGISSMAIETRIQLTEFESQLLSGTNGPAARIAMEAIVQFAELQGTTSLVPVSRVHIDACYYAGPSTLLFAQRLKALSAEFTVPTTLNALSVDRRRWRELGTNPDFGIAASELADIYVLMGAKSSFTCAPYLLDDIPKEGEQIGWAESNAVAFANSVLGAKTQKYPDFMDVFIAIVGRAPLAGCHLEEGRRPRVCIEIPHLGQVDDALYPILGHRIGTMAGQEIPFISGLGHLNPTVSDLKAFGAAFATTSSAPMFHIAGVTPEASKYSNLSQQLARIKITTSDLHDTWHNLNSATDSSVSLISLGNPHFSLEEFAKFKNLCQNRQKHPSVKVVITTGREIYSKIAQAGYIDSLESFGAEIITDTCWCMIAEPIIPVGTRNLMTNSAKYAHYAPGMVHRGVHFGSLVDCMEAACAGERKGKI</sequence>
<dbReference type="InterPro" id="IPR012047">
    <property type="entry name" value="AcnX"/>
</dbReference>
<proteinExistence type="predicted"/>
<evidence type="ECO:0000256" key="2">
    <source>
        <dbReference type="ARBA" id="ARBA00023239"/>
    </source>
</evidence>
<keyword evidence="2" id="KW-0456">Lyase</keyword>
<organism evidence="5 6">
    <name type="scientific">Dendryphion nanum</name>
    <dbReference type="NCBI Taxonomy" id="256645"/>
    <lineage>
        <taxon>Eukaryota</taxon>
        <taxon>Fungi</taxon>
        <taxon>Dikarya</taxon>
        <taxon>Ascomycota</taxon>
        <taxon>Pezizomycotina</taxon>
        <taxon>Dothideomycetes</taxon>
        <taxon>Pleosporomycetidae</taxon>
        <taxon>Pleosporales</taxon>
        <taxon>Torulaceae</taxon>
        <taxon>Dendryphion</taxon>
    </lineage>
</organism>
<accession>A0A9P9IN99</accession>
<dbReference type="PANTHER" id="PTHR36577">
    <property type="entry name" value="DUF521 DOMAIN PROTEIN (AFU_ORTHOLOGUE AFUA_6G00490)"/>
    <property type="match status" value="1"/>
</dbReference>
<name>A0A9P9IN99_9PLEO</name>
<dbReference type="GO" id="GO:0016829">
    <property type="term" value="F:lyase activity"/>
    <property type="evidence" value="ECO:0007669"/>
    <property type="project" value="UniProtKB-KW"/>
</dbReference>
<dbReference type="Pfam" id="PF01989">
    <property type="entry name" value="AcnX_swivel_put"/>
    <property type="match status" value="1"/>
</dbReference>
<dbReference type="CDD" id="cd01355">
    <property type="entry name" value="AcnX"/>
    <property type="match status" value="1"/>
</dbReference>
<feature type="domain" description="Phosphomevalonate dehydratase large subunit-like" evidence="4">
    <location>
        <begin position="160"/>
        <end position="559"/>
    </location>
</feature>
<reference evidence="5" key="1">
    <citation type="journal article" date="2021" name="Nat. Commun.">
        <title>Genetic determinants of endophytism in the Arabidopsis root mycobiome.</title>
        <authorList>
            <person name="Mesny F."/>
            <person name="Miyauchi S."/>
            <person name="Thiergart T."/>
            <person name="Pickel B."/>
            <person name="Atanasova L."/>
            <person name="Karlsson M."/>
            <person name="Huettel B."/>
            <person name="Barry K.W."/>
            <person name="Haridas S."/>
            <person name="Chen C."/>
            <person name="Bauer D."/>
            <person name="Andreopoulos W."/>
            <person name="Pangilinan J."/>
            <person name="LaButti K."/>
            <person name="Riley R."/>
            <person name="Lipzen A."/>
            <person name="Clum A."/>
            <person name="Drula E."/>
            <person name="Henrissat B."/>
            <person name="Kohler A."/>
            <person name="Grigoriev I.V."/>
            <person name="Martin F.M."/>
            <person name="Hacquard S."/>
        </authorList>
    </citation>
    <scope>NUCLEOTIDE SEQUENCE</scope>
    <source>
        <strain evidence="5">MPI-CAGE-CH-0243</strain>
    </source>
</reference>
<evidence type="ECO:0000259" key="3">
    <source>
        <dbReference type="Pfam" id="PF01989"/>
    </source>
</evidence>
<dbReference type="InterPro" id="IPR007506">
    <property type="entry name" value="PMDh-L-like_dom"/>
</dbReference>
<evidence type="ECO:0008006" key="7">
    <source>
        <dbReference type="Google" id="ProtNLM"/>
    </source>
</evidence>
<dbReference type="Pfam" id="PF04412">
    <property type="entry name" value="AcnX"/>
    <property type="match status" value="1"/>
</dbReference>
<dbReference type="CDD" id="cd01356">
    <property type="entry name" value="AcnX_swivel"/>
    <property type="match status" value="1"/>
</dbReference>
<evidence type="ECO:0000259" key="4">
    <source>
        <dbReference type="Pfam" id="PF04412"/>
    </source>
</evidence>
<dbReference type="SUPFAM" id="SSF52016">
    <property type="entry name" value="LeuD/IlvD-like"/>
    <property type="match status" value="1"/>
</dbReference>
<feature type="domain" description="Phosphomevalonate dehydratase small subunit-like" evidence="3">
    <location>
        <begin position="28"/>
        <end position="112"/>
    </location>
</feature>
<dbReference type="Gene3D" id="3.50.30.10">
    <property type="entry name" value="Phosphohistidine domain"/>
    <property type="match status" value="1"/>
</dbReference>
<dbReference type="InterPro" id="IPR002840">
    <property type="entry name" value="PMDh-S-like_dom"/>
</dbReference>
<dbReference type="PIRSF" id="PIRSF036630">
    <property type="entry name" value="UCP036630"/>
    <property type="match status" value="1"/>
</dbReference>